<protein>
    <submittedName>
        <fullName evidence="2">GCN5-related N-acetyltransferase</fullName>
    </submittedName>
</protein>
<dbReference type="InterPro" id="IPR016181">
    <property type="entry name" value="Acyl_CoA_acyltransferase"/>
</dbReference>
<accession>A8MI37</accession>
<gene>
    <name evidence="2" type="ordered locus">Clos_1930</name>
</gene>
<evidence type="ECO:0000259" key="1">
    <source>
        <dbReference type="PROSITE" id="PS51186"/>
    </source>
</evidence>
<dbReference type="SUPFAM" id="SSF55729">
    <property type="entry name" value="Acyl-CoA N-acyltransferases (Nat)"/>
    <property type="match status" value="1"/>
</dbReference>
<feature type="domain" description="N-acetyltransferase" evidence="1">
    <location>
        <begin position="1"/>
        <end position="144"/>
    </location>
</feature>
<dbReference type="GO" id="GO:0016747">
    <property type="term" value="F:acyltransferase activity, transferring groups other than amino-acyl groups"/>
    <property type="evidence" value="ECO:0007669"/>
    <property type="project" value="InterPro"/>
</dbReference>
<dbReference type="KEGG" id="aoe:Clos_1930"/>
<dbReference type="HOGENOM" id="CLU_1792402_0_0_9"/>
<keyword evidence="3" id="KW-1185">Reference proteome</keyword>
<dbReference type="STRING" id="350688.Clos_1930"/>
<dbReference type="Proteomes" id="UP000000269">
    <property type="component" value="Chromosome"/>
</dbReference>
<sequence>MRCLSQCLYNPLFEIMPHENGNVPKIDDDVYLPMKHAWLNYNRDICSVVIAPDGSYASFVGFWYESKMQTGFLEPMVTAKEYRGLELGKACVYNSLKILQSYGCKKVFVEPDEESYNYYCNIGFKKTNYGCSFRKDLEEYFLVL</sequence>
<dbReference type="PROSITE" id="PS51186">
    <property type="entry name" value="GNAT"/>
    <property type="match status" value="1"/>
</dbReference>
<name>A8MI37_ALKOO</name>
<dbReference type="AlphaFoldDB" id="A8MI37"/>
<reference evidence="3" key="1">
    <citation type="submission" date="2007-10" db="EMBL/GenBank/DDBJ databases">
        <title>Complete genome of Alkaliphilus oremlandii OhILAs.</title>
        <authorList>
            <person name="Copeland A."/>
            <person name="Lucas S."/>
            <person name="Lapidus A."/>
            <person name="Barry K."/>
            <person name="Detter J.C."/>
            <person name="Glavina del Rio T."/>
            <person name="Hammon N."/>
            <person name="Israni S."/>
            <person name="Dalin E."/>
            <person name="Tice H."/>
            <person name="Pitluck S."/>
            <person name="Chain P."/>
            <person name="Malfatti S."/>
            <person name="Shin M."/>
            <person name="Vergez L."/>
            <person name="Schmutz J."/>
            <person name="Larimer F."/>
            <person name="Land M."/>
            <person name="Hauser L."/>
            <person name="Kyrpides N."/>
            <person name="Mikhailova N."/>
            <person name="Stolz J.F."/>
            <person name="Dawson A."/>
            <person name="Fisher E."/>
            <person name="Crable B."/>
            <person name="Perera E."/>
            <person name="Lisak J."/>
            <person name="Ranganathan M."/>
            <person name="Basu P."/>
            <person name="Richardson P."/>
        </authorList>
    </citation>
    <scope>NUCLEOTIDE SEQUENCE [LARGE SCALE GENOMIC DNA]</scope>
    <source>
        <strain evidence="3">OhILAs</strain>
    </source>
</reference>
<dbReference type="Gene3D" id="3.40.630.30">
    <property type="match status" value="1"/>
</dbReference>
<dbReference type="EMBL" id="CP000853">
    <property type="protein sequence ID" value="ABW19469.1"/>
    <property type="molecule type" value="Genomic_DNA"/>
</dbReference>
<evidence type="ECO:0000313" key="3">
    <source>
        <dbReference type="Proteomes" id="UP000000269"/>
    </source>
</evidence>
<keyword evidence="2" id="KW-0808">Transferase</keyword>
<dbReference type="eggNOG" id="COG3153">
    <property type="taxonomic scope" value="Bacteria"/>
</dbReference>
<dbReference type="Pfam" id="PF00583">
    <property type="entry name" value="Acetyltransf_1"/>
    <property type="match status" value="1"/>
</dbReference>
<evidence type="ECO:0000313" key="2">
    <source>
        <dbReference type="EMBL" id="ABW19469.1"/>
    </source>
</evidence>
<dbReference type="InterPro" id="IPR000182">
    <property type="entry name" value="GNAT_dom"/>
</dbReference>
<proteinExistence type="predicted"/>
<organism evidence="2 3">
    <name type="scientific">Alkaliphilus oremlandii (strain OhILAs)</name>
    <name type="common">Clostridium oremlandii (strain OhILAs)</name>
    <dbReference type="NCBI Taxonomy" id="350688"/>
    <lineage>
        <taxon>Bacteria</taxon>
        <taxon>Bacillati</taxon>
        <taxon>Bacillota</taxon>
        <taxon>Clostridia</taxon>
        <taxon>Peptostreptococcales</taxon>
        <taxon>Natronincolaceae</taxon>
        <taxon>Alkaliphilus</taxon>
    </lineage>
</organism>